<dbReference type="AlphaFoldDB" id="A0A5R8KJT9"/>
<feature type="domain" description="HTH gntR-type" evidence="6">
    <location>
        <begin position="11"/>
        <end position="79"/>
    </location>
</feature>
<keyword evidence="8" id="KW-1185">Reference proteome</keyword>
<comment type="caution">
    <text evidence="7">The sequence shown here is derived from an EMBL/GenBank/DDBJ whole genome shotgun (WGS) entry which is preliminary data.</text>
</comment>
<dbReference type="GO" id="GO:0008483">
    <property type="term" value="F:transaminase activity"/>
    <property type="evidence" value="ECO:0007669"/>
    <property type="project" value="UniProtKB-KW"/>
</dbReference>
<keyword evidence="7" id="KW-0808">Transferase</keyword>
<evidence type="ECO:0000256" key="2">
    <source>
        <dbReference type="ARBA" id="ARBA00022898"/>
    </source>
</evidence>
<accession>A0A5R8KJT9</accession>
<keyword evidence="7" id="KW-0032">Aminotransferase</keyword>
<dbReference type="GO" id="GO:0003677">
    <property type="term" value="F:DNA binding"/>
    <property type="evidence" value="ECO:0007669"/>
    <property type="project" value="UniProtKB-KW"/>
</dbReference>
<dbReference type="InterPro" id="IPR004839">
    <property type="entry name" value="Aminotransferase_I/II_large"/>
</dbReference>
<dbReference type="OrthoDB" id="9808770at2"/>
<gene>
    <name evidence="7" type="ORF">FEM03_03905</name>
</gene>
<dbReference type="InterPro" id="IPR036390">
    <property type="entry name" value="WH_DNA-bd_sf"/>
</dbReference>
<dbReference type="InterPro" id="IPR051446">
    <property type="entry name" value="HTH_trans_reg/aminotransferase"/>
</dbReference>
<dbReference type="Proteomes" id="UP000306196">
    <property type="component" value="Unassembled WGS sequence"/>
</dbReference>
<reference evidence="7 8" key="1">
    <citation type="submission" date="2019-05" db="EMBL/GenBank/DDBJ databases">
        <title>Verrucobacter flavum gen. nov., sp. nov. a new member of the family Verrucomicrobiaceae.</title>
        <authorList>
            <person name="Szuroczki S."/>
            <person name="Abbaszade G."/>
            <person name="Szabo A."/>
            <person name="Felfoldi T."/>
            <person name="Schumann P."/>
            <person name="Boka K."/>
            <person name="Keki Z."/>
            <person name="Toumi M."/>
            <person name="Toth E."/>
        </authorList>
    </citation>
    <scope>NUCLEOTIDE SEQUENCE [LARGE SCALE GENOMIC DNA]</scope>
    <source>
        <strain evidence="7 8">MG-N-17</strain>
    </source>
</reference>
<dbReference type="Gene3D" id="1.10.10.10">
    <property type="entry name" value="Winged helix-like DNA-binding domain superfamily/Winged helix DNA-binding domain"/>
    <property type="match status" value="1"/>
</dbReference>
<dbReference type="PANTHER" id="PTHR46577">
    <property type="entry name" value="HTH-TYPE TRANSCRIPTIONAL REGULATORY PROTEIN GABR"/>
    <property type="match status" value="1"/>
</dbReference>
<dbReference type="PANTHER" id="PTHR46577:SF2">
    <property type="entry name" value="TRANSCRIPTIONAL REGULATORY PROTEIN"/>
    <property type="match status" value="1"/>
</dbReference>
<sequence length="481" mass="52919">MHSSKSHSADAPLYLQLADRLQNLIKAGTFKPGDRIPSVRHLSAQHHVSIPTVLQAYVTLEDRRLIEARPKSGYFVRADLDAPLRPSARSRRQLQPKSLAQFPPLMSLVHDVANPNLVPMGGANPSADLLPGTKLARITAAIARSHTKQSISYDPVPGCPALREQLSRRSLDWGCALSPDDFIITNGATEALHLALSVTTQPGDTVLIESPTYYGVLTILSHLKLRAIGVPTCPQRGLDLNAAKKILSRDRVAAIVVMPNFNNPLGSLMPDSNRSDLLALAAQHQIPIIEDDIYGDLQHHGERPATLKSLDKNHQVLLCGSFSKTLAPGYRVGYLSASRYQDKIIQLKTAQNFCSAPLPALTIAEFLKNGGYDHHLRTLRNAFHHQVTQMRETLLAQLPSDTHISEPTGGFVLWVELPKKVDTLALFHQAREAGISIAPGHLFSPAAEFKHHLRISCGHPWNPAMEKAVAQLTRMIHHQLR</sequence>
<dbReference type="InterPro" id="IPR036388">
    <property type="entry name" value="WH-like_DNA-bd_sf"/>
</dbReference>
<dbReference type="RefSeq" id="WP_138084883.1">
    <property type="nucleotide sequence ID" value="NZ_VAUV01000003.1"/>
</dbReference>
<evidence type="ECO:0000313" key="7">
    <source>
        <dbReference type="EMBL" id="TLD71879.1"/>
    </source>
</evidence>
<dbReference type="Pfam" id="PF00392">
    <property type="entry name" value="GntR"/>
    <property type="match status" value="1"/>
</dbReference>
<dbReference type="InterPro" id="IPR000524">
    <property type="entry name" value="Tscrpt_reg_HTH_GntR"/>
</dbReference>
<name>A0A5R8KJT9_9BACT</name>
<evidence type="ECO:0000256" key="4">
    <source>
        <dbReference type="ARBA" id="ARBA00023125"/>
    </source>
</evidence>
<dbReference type="SMART" id="SM00345">
    <property type="entry name" value="HTH_GNTR"/>
    <property type="match status" value="1"/>
</dbReference>
<dbReference type="EMBL" id="VAUV01000003">
    <property type="protein sequence ID" value="TLD71879.1"/>
    <property type="molecule type" value="Genomic_DNA"/>
</dbReference>
<evidence type="ECO:0000256" key="5">
    <source>
        <dbReference type="ARBA" id="ARBA00023163"/>
    </source>
</evidence>
<protein>
    <submittedName>
        <fullName evidence="7">PLP-dependent aminotransferase family protein</fullName>
    </submittedName>
</protein>
<organism evidence="7 8">
    <name type="scientific">Phragmitibacter flavus</name>
    <dbReference type="NCBI Taxonomy" id="2576071"/>
    <lineage>
        <taxon>Bacteria</taxon>
        <taxon>Pseudomonadati</taxon>
        <taxon>Verrucomicrobiota</taxon>
        <taxon>Verrucomicrobiia</taxon>
        <taxon>Verrucomicrobiales</taxon>
        <taxon>Verrucomicrobiaceae</taxon>
        <taxon>Phragmitibacter</taxon>
    </lineage>
</organism>
<dbReference type="GO" id="GO:0003700">
    <property type="term" value="F:DNA-binding transcription factor activity"/>
    <property type="evidence" value="ECO:0007669"/>
    <property type="project" value="InterPro"/>
</dbReference>
<dbReference type="Gene3D" id="3.40.640.10">
    <property type="entry name" value="Type I PLP-dependent aspartate aminotransferase-like (Major domain)"/>
    <property type="match status" value="1"/>
</dbReference>
<dbReference type="PROSITE" id="PS50949">
    <property type="entry name" value="HTH_GNTR"/>
    <property type="match status" value="1"/>
</dbReference>
<evidence type="ECO:0000259" key="6">
    <source>
        <dbReference type="PROSITE" id="PS50949"/>
    </source>
</evidence>
<dbReference type="GO" id="GO:0030170">
    <property type="term" value="F:pyridoxal phosphate binding"/>
    <property type="evidence" value="ECO:0007669"/>
    <property type="project" value="InterPro"/>
</dbReference>
<dbReference type="InterPro" id="IPR015421">
    <property type="entry name" value="PyrdxlP-dep_Trfase_major"/>
</dbReference>
<keyword evidence="5" id="KW-0804">Transcription</keyword>
<evidence type="ECO:0000256" key="3">
    <source>
        <dbReference type="ARBA" id="ARBA00023015"/>
    </source>
</evidence>
<dbReference type="Pfam" id="PF00155">
    <property type="entry name" value="Aminotran_1_2"/>
    <property type="match status" value="1"/>
</dbReference>
<comment type="similarity">
    <text evidence="1">In the C-terminal section; belongs to the class-I pyridoxal-phosphate-dependent aminotransferase family.</text>
</comment>
<dbReference type="CDD" id="cd00609">
    <property type="entry name" value="AAT_like"/>
    <property type="match status" value="1"/>
</dbReference>
<keyword evidence="2" id="KW-0663">Pyridoxal phosphate</keyword>
<keyword evidence="3" id="KW-0805">Transcription regulation</keyword>
<dbReference type="Gene3D" id="3.90.1150.10">
    <property type="entry name" value="Aspartate Aminotransferase, domain 1"/>
    <property type="match status" value="1"/>
</dbReference>
<proteinExistence type="inferred from homology"/>
<dbReference type="CDD" id="cd07377">
    <property type="entry name" value="WHTH_GntR"/>
    <property type="match status" value="1"/>
</dbReference>
<dbReference type="InterPro" id="IPR015422">
    <property type="entry name" value="PyrdxlP-dep_Trfase_small"/>
</dbReference>
<evidence type="ECO:0000256" key="1">
    <source>
        <dbReference type="ARBA" id="ARBA00005384"/>
    </source>
</evidence>
<evidence type="ECO:0000313" key="8">
    <source>
        <dbReference type="Proteomes" id="UP000306196"/>
    </source>
</evidence>
<dbReference type="SUPFAM" id="SSF53383">
    <property type="entry name" value="PLP-dependent transferases"/>
    <property type="match status" value="1"/>
</dbReference>
<dbReference type="InterPro" id="IPR015424">
    <property type="entry name" value="PyrdxlP-dep_Trfase"/>
</dbReference>
<dbReference type="SUPFAM" id="SSF46785">
    <property type="entry name" value="Winged helix' DNA-binding domain"/>
    <property type="match status" value="1"/>
</dbReference>
<keyword evidence="4" id="KW-0238">DNA-binding</keyword>